<dbReference type="CDD" id="cd02968">
    <property type="entry name" value="SCO"/>
    <property type="match status" value="1"/>
</dbReference>
<dbReference type="EMBL" id="CACVAT010000352">
    <property type="protein sequence ID" value="CAA6821098.1"/>
    <property type="molecule type" value="Genomic_DNA"/>
</dbReference>
<evidence type="ECO:0000256" key="3">
    <source>
        <dbReference type="PIRSR" id="PIRSR603782-2"/>
    </source>
</evidence>
<feature type="disulfide bond" description="Redox-active" evidence="3">
    <location>
        <begin position="86"/>
        <end position="90"/>
    </location>
</feature>
<evidence type="ECO:0000256" key="2">
    <source>
        <dbReference type="PIRSR" id="PIRSR603782-1"/>
    </source>
</evidence>
<dbReference type="InterPro" id="IPR036249">
    <property type="entry name" value="Thioredoxin-like_sf"/>
</dbReference>
<evidence type="ECO:0000313" key="5">
    <source>
        <dbReference type="EMBL" id="CAA6821098.1"/>
    </source>
</evidence>
<sequence>MSTEKKSAVTKTNYLVYSAFIFVAFIGGIALAWGVQQWSSDNKADVVATGVEAYGGDFMLEAPWGQSGLPDYRGKLVMAYFGFASCPDVCPTSLGVMKAAMATLSDAEQSEIRGLLISIDPERDTAKKVEQYAQYFHPNFHGLSGTTESVAHVAKQYGALYRRVETPDSSMDYTMDHSSVIYLIDQQGVLREKLSHGVTPAEVAGKLKQYL</sequence>
<dbReference type="Pfam" id="PF02630">
    <property type="entry name" value="SCO1-SenC"/>
    <property type="match status" value="1"/>
</dbReference>
<keyword evidence="4" id="KW-0812">Transmembrane</keyword>
<gene>
    <name evidence="5" type="ORF">HELGO_WM15742</name>
</gene>
<dbReference type="PANTHER" id="PTHR12151">
    <property type="entry name" value="ELECTRON TRANSPORT PROTIN SCO1/SENC FAMILY MEMBER"/>
    <property type="match status" value="1"/>
</dbReference>
<keyword evidence="2" id="KW-0186">Copper</keyword>
<evidence type="ECO:0000256" key="1">
    <source>
        <dbReference type="ARBA" id="ARBA00010996"/>
    </source>
</evidence>
<protein>
    <submittedName>
        <fullName evidence="5">Cytochrome oxidase biogenesis protein Sco1/SenC/PrrC, putative copper metallochaperone</fullName>
    </submittedName>
</protein>
<feature type="binding site" evidence="2">
    <location>
        <position position="90"/>
    </location>
    <ligand>
        <name>Cu cation</name>
        <dbReference type="ChEBI" id="CHEBI:23378"/>
    </ligand>
</feature>
<keyword evidence="3" id="KW-1015">Disulfide bond</keyword>
<dbReference type="AlphaFoldDB" id="A0A6S6TYB1"/>
<feature type="transmembrane region" description="Helical" evidence="4">
    <location>
        <begin position="12"/>
        <end position="35"/>
    </location>
</feature>
<organism evidence="5">
    <name type="scientific">uncultured Thiotrichaceae bacterium</name>
    <dbReference type="NCBI Taxonomy" id="298394"/>
    <lineage>
        <taxon>Bacteria</taxon>
        <taxon>Pseudomonadati</taxon>
        <taxon>Pseudomonadota</taxon>
        <taxon>Gammaproteobacteria</taxon>
        <taxon>Thiotrichales</taxon>
        <taxon>Thiotrichaceae</taxon>
        <taxon>environmental samples</taxon>
    </lineage>
</organism>
<comment type="similarity">
    <text evidence="1">Belongs to the SCO1/2 family.</text>
</comment>
<keyword evidence="2" id="KW-0479">Metal-binding</keyword>
<feature type="binding site" evidence="2">
    <location>
        <position position="177"/>
    </location>
    <ligand>
        <name>Cu cation</name>
        <dbReference type="ChEBI" id="CHEBI:23378"/>
    </ligand>
</feature>
<feature type="binding site" evidence="2">
    <location>
        <position position="86"/>
    </location>
    <ligand>
        <name>Cu cation</name>
        <dbReference type="ChEBI" id="CHEBI:23378"/>
    </ligand>
</feature>
<name>A0A6S6TYB1_9GAMM</name>
<dbReference type="Gene3D" id="3.40.30.10">
    <property type="entry name" value="Glutaredoxin"/>
    <property type="match status" value="1"/>
</dbReference>
<keyword evidence="4" id="KW-1133">Transmembrane helix</keyword>
<dbReference type="FunFam" id="3.40.30.10:FF:000013">
    <property type="entry name" value="Blast:Protein SCO1 homolog, mitochondrial"/>
    <property type="match status" value="1"/>
</dbReference>
<accession>A0A6S6TYB1</accession>
<evidence type="ECO:0000256" key="4">
    <source>
        <dbReference type="SAM" id="Phobius"/>
    </source>
</evidence>
<proteinExistence type="inferred from homology"/>
<reference evidence="5" key="1">
    <citation type="submission" date="2020-01" db="EMBL/GenBank/DDBJ databases">
        <authorList>
            <person name="Meier V. D."/>
            <person name="Meier V D."/>
        </authorList>
    </citation>
    <scope>NUCLEOTIDE SEQUENCE</scope>
    <source>
        <strain evidence="5">HLG_WM_MAG_09</strain>
    </source>
</reference>
<dbReference type="GO" id="GO:0046872">
    <property type="term" value="F:metal ion binding"/>
    <property type="evidence" value="ECO:0007669"/>
    <property type="project" value="UniProtKB-KW"/>
</dbReference>
<dbReference type="InterPro" id="IPR003782">
    <property type="entry name" value="SCO1/SenC"/>
</dbReference>
<keyword evidence="4" id="KW-0472">Membrane</keyword>
<dbReference type="PANTHER" id="PTHR12151:SF25">
    <property type="entry name" value="LINALOOL DEHYDRATASE_ISOMERASE DOMAIN-CONTAINING PROTEIN"/>
    <property type="match status" value="1"/>
</dbReference>
<dbReference type="SUPFAM" id="SSF52833">
    <property type="entry name" value="Thioredoxin-like"/>
    <property type="match status" value="1"/>
</dbReference>